<dbReference type="InterPro" id="IPR002514">
    <property type="entry name" value="Transposase_8"/>
</dbReference>
<dbReference type="Pfam" id="PF01527">
    <property type="entry name" value="HTH_Tnp_1"/>
    <property type="match status" value="1"/>
</dbReference>
<evidence type="ECO:0000313" key="1">
    <source>
        <dbReference type="EMBL" id="APE37090.1"/>
    </source>
</evidence>
<dbReference type="PANTHER" id="PTHR33215">
    <property type="entry name" value="PROTEIN DISTAL ANTENNA"/>
    <property type="match status" value="1"/>
</dbReference>
<evidence type="ECO:0000313" key="2">
    <source>
        <dbReference type="Proteomes" id="UP000183810"/>
    </source>
</evidence>
<dbReference type="Gene3D" id="1.10.10.60">
    <property type="entry name" value="Homeodomain-like"/>
    <property type="match status" value="1"/>
</dbReference>
<organism evidence="1 2">
    <name type="scientific">Nocardia mangyaensis</name>
    <dbReference type="NCBI Taxonomy" id="2213200"/>
    <lineage>
        <taxon>Bacteria</taxon>
        <taxon>Bacillati</taxon>
        <taxon>Actinomycetota</taxon>
        <taxon>Actinomycetes</taxon>
        <taxon>Mycobacteriales</taxon>
        <taxon>Nocardiaceae</taxon>
        <taxon>Nocardia</taxon>
    </lineage>
</organism>
<dbReference type="GO" id="GO:0004803">
    <property type="term" value="F:transposase activity"/>
    <property type="evidence" value="ECO:0007669"/>
    <property type="project" value="InterPro"/>
</dbReference>
<dbReference type="GO" id="GO:0006313">
    <property type="term" value="P:DNA transposition"/>
    <property type="evidence" value="ECO:0007669"/>
    <property type="project" value="InterPro"/>
</dbReference>
<dbReference type="InterPro" id="IPR051839">
    <property type="entry name" value="RD_transcriptional_regulator"/>
</dbReference>
<keyword evidence="2" id="KW-1185">Reference proteome</keyword>
<name>A0A1J0VYK8_9NOCA</name>
<dbReference type="AlphaFoldDB" id="A0A1J0VYK8"/>
<sequence length="99" mass="11551">MFVAQKKSRQFSPEFRETAAREVVEKSRPVADVARDCGVTDQTIRNWVKQFRHTNSAADTGLSLPERARMKELERLVRELEEENRFLGKSVAFFAKKHR</sequence>
<dbReference type="KEGG" id="nsl:BOX37_27740"/>
<proteinExistence type="predicted"/>
<dbReference type="GO" id="GO:0003677">
    <property type="term" value="F:DNA binding"/>
    <property type="evidence" value="ECO:0007669"/>
    <property type="project" value="InterPro"/>
</dbReference>
<dbReference type="PANTHER" id="PTHR33215:SF13">
    <property type="entry name" value="PROTEIN DISTAL ANTENNA"/>
    <property type="match status" value="1"/>
</dbReference>
<protein>
    <recommendedName>
        <fullName evidence="3">Transposase</fullName>
    </recommendedName>
</protein>
<evidence type="ECO:0008006" key="3">
    <source>
        <dbReference type="Google" id="ProtNLM"/>
    </source>
</evidence>
<accession>A0A1J0VYK8</accession>
<dbReference type="Proteomes" id="UP000183810">
    <property type="component" value="Chromosome"/>
</dbReference>
<gene>
    <name evidence="1" type="ORF">BOX37_27740</name>
</gene>
<dbReference type="EMBL" id="CP018082">
    <property type="protein sequence ID" value="APE37090.1"/>
    <property type="molecule type" value="Genomic_DNA"/>
</dbReference>
<reference evidence="1" key="1">
    <citation type="submission" date="2016-11" db="EMBL/GenBank/DDBJ databases">
        <authorList>
            <person name="Jaros S."/>
            <person name="Januszkiewicz K."/>
            <person name="Wedrychowicz H."/>
        </authorList>
    </citation>
    <scope>NUCLEOTIDE SEQUENCE [LARGE SCALE GENOMIC DNA]</scope>
    <source>
        <strain evidence="1">Y48</strain>
    </source>
</reference>
<dbReference type="InterPro" id="IPR009057">
    <property type="entry name" value="Homeodomain-like_sf"/>
</dbReference>
<dbReference type="SUPFAM" id="SSF46689">
    <property type="entry name" value="Homeodomain-like"/>
    <property type="match status" value="1"/>
</dbReference>